<dbReference type="AlphaFoldDB" id="A0A137REV6"/>
<dbReference type="OrthoDB" id="1523762at2"/>
<evidence type="ECO:0000313" key="1">
    <source>
        <dbReference type="EMBL" id="KXN98002.1"/>
    </source>
</evidence>
<gene>
    <name evidence="1" type="ORF">LS48_13515</name>
</gene>
<organism evidence="1 2">
    <name type="scientific">Aequorivita aquimaris</name>
    <dbReference type="NCBI Taxonomy" id="1548749"/>
    <lineage>
        <taxon>Bacteria</taxon>
        <taxon>Pseudomonadati</taxon>
        <taxon>Bacteroidota</taxon>
        <taxon>Flavobacteriia</taxon>
        <taxon>Flavobacteriales</taxon>
        <taxon>Flavobacteriaceae</taxon>
        <taxon>Aequorivita</taxon>
    </lineage>
</organism>
<dbReference type="RefSeq" id="WP_062623031.1">
    <property type="nucleotide sequence ID" value="NZ_JRWG01000012.1"/>
</dbReference>
<reference evidence="1 2" key="2">
    <citation type="journal article" date="2016" name="Int. J. Syst. Evol. Microbiol.">
        <title>Vitellibacter aquimaris sp. nov., a marine bacterium isolated from seawater.</title>
        <authorList>
            <person name="Thevarajoo S."/>
            <person name="Selvaratnam C."/>
            <person name="Goh K.M."/>
            <person name="Hong K.W."/>
            <person name="Chan X.Y."/>
            <person name="Chan K.G."/>
            <person name="Chong C.S."/>
        </authorList>
    </citation>
    <scope>NUCLEOTIDE SEQUENCE [LARGE SCALE GENOMIC DNA]</scope>
    <source>
        <strain evidence="1 2">D-24</strain>
    </source>
</reference>
<dbReference type="SUPFAM" id="SSF54631">
    <property type="entry name" value="CBS-domain pair"/>
    <property type="match status" value="1"/>
</dbReference>
<comment type="caution">
    <text evidence="1">The sequence shown here is derived from an EMBL/GenBank/DDBJ whole genome shotgun (WGS) entry which is preliminary data.</text>
</comment>
<dbReference type="Proteomes" id="UP000070138">
    <property type="component" value="Unassembled WGS sequence"/>
</dbReference>
<dbReference type="InterPro" id="IPR046342">
    <property type="entry name" value="CBS_dom_sf"/>
</dbReference>
<sequence length="218" mass="25193">METRNYIINDIEPFDISSNVKDVQVVFNQLTYSHVPVKKDGHFIGCVSENDAYCFDNTKTLNDFQYALEPFHVLEDTNWLDILEAFALHNSNIMPVLGAENKYLGYYELGDIMSLFNNTPFLNETGGIIVVEKGIQDYSFSEICQIVESNGTRIFGVFISKIQNETVQITLKVGHTAMNSIVQTFRRYNYNVISHHEEDKFLEDLKERSDYLDKYLNI</sequence>
<name>A0A137REV6_9FLAO</name>
<reference evidence="2" key="1">
    <citation type="submission" date="2014-10" db="EMBL/GenBank/DDBJ databases">
        <title>Genome sequencing of Vitellibacter sp. D-24.</title>
        <authorList>
            <person name="Thevarajoo S."/>
            <person name="Selvaratnam C."/>
            <person name="Goh K.M."/>
            <person name="Chong C.S."/>
        </authorList>
    </citation>
    <scope>NUCLEOTIDE SEQUENCE [LARGE SCALE GENOMIC DNA]</scope>
    <source>
        <strain evidence="2">D-24</strain>
    </source>
</reference>
<proteinExistence type="predicted"/>
<keyword evidence="2" id="KW-1185">Reference proteome</keyword>
<dbReference type="PATRIC" id="fig|1548749.3.peg.2823"/>
<dbReference type="Gene3D" id="3.10.580.10">
    <property type="entry name" value="CBS-domain"/>
    <property type="match status" value="1"/>
</dbReference>
<evidence type="ECO:0000313" key="2">
    <source>
        <dbReference type="Proteomes" id="UP000070138"/>
    </source>
</evidence>
<protein>
    <submittedName>
        <fullName evidence="1">Acetoin utilization protein acuB</fullName>
    </submittedName>
</protein>
<dbReference type="STRING" id="1548749.LS48_13515"/>
<accession>A0A137REV6</accession>
<dbReference type="EMBL" id="JRWG01000012">
    <property type="protein sequence ID" value="KXN98002.1"/>
    <property type="molecule type" value="Genomic_DNA"/>
</dbReference>